<keyword evidence="1" id="KW-0175">Coiled coil</keyword>
<feature type="region of interest" description="Disordered" evidence="2">
    <location>
        <begin position="213"/>
        <end position="240"/>
    </location>
</feature>
<gene>
    <name evidence="3" type="ORF">EZS28_025030</name>
</gene>
<feature type="compositionally biased region" description="Basic and acidic residues" evidence="2">
    <location>
        <begin position="40"/>
        <end position="55"/>
    </location>
</feature>
<feature type="non-terminal residue" evidence="3">
    <location>
        <position position="1"/>
    </location>
</feature>
<sequence>PSSSSPTTGVIESQSAPIVVSGPKSKISLVGELPAIKESKTKLRQQKYQEEKERQQQQQQMYQRGIRGKENPMQYQGRGRQMNQQRTPGNRRPDFTPPKGPNPWGRGQGSDVNNQPLFNLAPMQQWESADYYNQLNYNFMMGSGQAGGLGGWGINIQNEQQQQMRDLDELERQLLQQEEEIRQQNLIYEQQMLLQQQQENAQGLMASDTSQQFAPSPQLLSNPTQPIQFTQSNPGQNTSVILNPAQTQATAPITSSVTSKALSAKAKAFVPGFLKKKDPEPKKEVEQKLDETGDVK</sequence>
<dbReference type="Proteomes" id="UP000324800">
    <property type="component" value="Unassembled WGS sequence"/>
</dbReference>
<feature type="region of interest" description="Disordered" evidence="2">
    <location>
        <begin position="1"/>
        <end position="26"/>
    </location>
</feature>
<evidence type="ECO:0000313" key="3">
    <source>
        <dbReference type="EMBL" id="KAA6379444.1"/>
    </source>
</evidence>
<comment type="caution">
    <text evidence="3">The sequence shown here is derived from an EMBL/GenBank/DDBJ whole genome shotgun (WGS) entry which is preliminary data.</text>
</comment>
<dbReference type="EMBL" id="SNRW01008490">
    <property type="protein sequence ID" value="KAA6379444.1"/>
    <property type="molecule type" value="Genomic_DNA"/>
</dbReference>
<organism evidence="3 4">
    <name type="scientific">Streblomastix strix</name>
    <dbReference type="NCBI Taxonomy" id="222440"/>
    <lineage>
        <taxon>Eukaryota</taxon>
        <taxon>Metamonada</taxon>
        <taxon>Preaxostyla</taxon>
        <taxon>Oxymonadida</taxon>
        <taxon>Streblomastigidae</taxon>
        <taxon>Streblomastix</taxon>
    </lineage>
</organism>
<name>A0A5J4VAS4_9EUKA</name>
<feature type="region of interest" description="Disordered" evidence="2">
    <location>
        <begin position="40"/>
        <end position="112"/>
    </location>
</feature>
<protein>
    <submittedName>
        <fullName evidence="3">Uncharacterized protein</fullName>
    </submittedName>
</protein>
<dbReference type="AlphaFoldDB" id="A0A5J4VAS4"/>
<feature type="compositionally biased region" description="Basic and acidic residues" evidence="2">
    <location>
        <begin position="275"/>
        <end position="296"/>
    </location>
</feature>
<feature type="compositionally biased region" description="Polar residues" evidence="2">
    <location>
        <begin position="1"/>
        <end position="16"/>
    </location>
</feature>
<accession>A0A5J4VAS4</accession>
<feature type="region of interest" description="Disordered" evidence="2">
    <location>
        <begin position="271"/>
        <end position="296"/>
    </location>
</feature>
<proteinExistence type="predicted"/>
<evidence type="ECO:0000256" key="2">
    <source>
        <dbReference type="SAM" id="MobiDB-lite"/>
    </source>
</evidence>
<evidence type="ECO:0000313" key="4">
    <source>
        <dbReference type="Proteomes" id="UP000324800"/>
    </source>
</evidence>
<evidence type="ECO:0000256" key="1">
    <source>
        <dbReference type="SAM" id="Coils"/>
    </source>
</evidence>
<feature type="coiled-coil region" evidence="1">
    <location>
        <begin position="153"/>
        <end position="187"/>
    </location>
</feature>
<reference evidence="3 4" key="1">
    <citation type="submission" date="2019-03" db="EMBL/GenBank/DDBJ databases">
        <title>Single cell metagenomics reveals metabolic interactions within the superorganism composed of flagellate Streblomastix strix and complex community of Bacteroidetes bacteria on its surface.</title>
        <authorList>
            <person name="Treitli S.C."/>
            <person name="Kolisko M."/>
            <person name="Husnik F."/>
            <person name="Keeling P."/>
            <person name="Hampl V."/>
        </authorList>
    </citation>
    <scope>NUCLEOTIDE SEQUENCE [LARGE SCALE GENOMIC DNA]</scope>
    <source>
        <strain evidence="3">ST1C</strain>
    </source>
</reference>